<dbReference type="Proteomes" id="UP000054099">
    <property type="component" value="Unassembled WGS sequence"/>
</dbReference>
<dbReference type="RefSeq" id="WP_061975713.1">
    <property type="nucleotide sequence ID" value="NZ_CP126109.1"/>
</dbReference>
<dbReference type="Gene3D" id="2.30.30.30">
    <property type="match status" value="1"/>
</dbReference>
<dbReference type="GO" id="GO:0005840">
    <property type="term" value="C:ribosome"/>
    <property type="evidence" value="ECO:0007669"/>
    <property type="project" value="UniProtKB-KW"/>
</dbReference>
<proteinExistence type="predicted"/>
<dbReference type="AlphaFoldDB" id="A0A0V8IUP5"/>
<accession>A0A0V8IUP5</accession>
<dbReference type="CDD" id="cd06088">
    <property type="entry name" value="KOW_RPL14"/>
    <property type="match status" value="1"/>
</dbReference>
<evidence type="ECO:0000256" key="1">
    <source>
        <dbReference type="ARBA" id="ARBA00022980"/>
    </source>
</evidence>
<evidence type="ECO:0000256" key="2">
    <source>
        <dbReference type="ARBA" id="ARBA00023274"/>
    </source>
</evidence>
<name>A0A0V8IUP5_9BACL</name>
<dbReference type="SUPFAM" id="SSF50104">
    <property type="entry name" value="Translation proteins SH3-like domain"/>
    <property type="match status" value="1"/>
</dbReference>
<dbReference type="Pfam" id="PF00467">
    <property type="entry name" value="KOW"/>
    <property type="match status" value="1"/>
</dbReference>
<dbReference type="InterPro" id="IPR008991">
    <property type="entry name" value="Translation_prot_SH3-like_sf"/>
</dbReference>
<feature type="domain" description="KOW" evidence="3">
    <location>
        <begin position="8"/>
        <end position="35"/>
    </location>
</feature>
<dbReference type="EMBL" id="LNQN01000009">
    <property type="protein sequence ID" value="KSU78458.1"/>
    <property type="molecule type" value="Genomic_DNA"/>
</dbReference>
<dbReference type="GO" id="GO:1990904">
    <property type="term" value="C:ribonucleoprotein complex"/>
    <property type="evidence" value="ECO:0007669"/>
    <property type="project" value="UniProtKB-KW"/>
</dbReference>
<dbReference type="SMART" id="SM00739">
    <property type="entry name" value="KOW"/>
    <property type="match status" value="1"/>
</dbReference>
<organism evidence="4 5">
    <name type="scientific">Fictibacillus enclensis</name>
    <dbReference type="NCBI Taxonomy" id="1017270"/>
    <lineage>
        <taxon>Bacteria</taxon>
        <taxon>Bacillati</taxon>
        <taxon>Bacillota</taxon>
        <taxon>Bacilli</taxon>
        <taxon>Bacillales</taxon>
        <taxon>Fictibacillaceae</taxon>
        <taxon>Fictibacillus</taxon>
    </lineage>
</organism>
<dbReference type="OrthoDB" id="5244at2"/>
<dbReference type="InterPro" id="IPR041985">
    <property type="entry name" value="Ribosomal_eL14_KOW"/>
</dbReference>
<gene>
    <name evidence="4" type="ORF">AS030_21775</name>
</gene>
<evidence type="ECO:0000259" key="3">
    <source>
        <dbReference type="SMART" id="SM00739"/>
    </source>
</evidence>
<dbReference type="InterPro" id="IPR005824">
    <property type="entry name" value="KOW"/>
</dbReference>
<keyword evidence="5" id="KW-1185">Reference proteome</keyword>
<keyword evidence="2" id="KW-0687">Ribonucleoprotein</keyword>
<reference evidence="4 5" key="1">
    <citation type="journal article" date="2014" name="Antonie Van Leeuwenhoek">
        <title>Fictibacillus enclensis sp. nov., isolated from marine sediment.</title>
        <authorList>
            <person name="Dastager S.G."/>
            <person name="Mawlankar R."/>
            <person name="Srinivasan K."/>
            <person name="Tang S.K."/>
            <person name="Lee J.C."/>
            <person name="Ramana V.V."/>
            <person name="Shouche Y.S."/>
        </authorList>
    </citation>
    <scope>NUCLEOTIDE SEQUENCE [LARGE SCALE GENOMIC DNA]</scope>
    <source>
        <strain evidence="4 5">NIO-1003</strain>
    </source>
</reference>
<dbReference type="InterPro" id="IPR014722">
    <property type="entry name" value="Rib_uL2_dom2"/>
</dbReference>
<sequence length="107" mass="12036">MVSDSESMPQIGQMVRIIKGRDAEKLGVIVNILDDRFVLVADGDKRKYDRAKRKNLIHLELLDFISPEVARSILETGRVTNGKLRYAVAKFSDEKVIALKKGDHIDG</sequence>
<comment type="caution">
    <text evidence="4">The sequence shown here is derived from an EMBL/GenBank/DDBJ whole genome shotgun (WGS) entry which is preliminary data.</text>
</comment>
<protein>
    <recommendedName>
        <fullName evidence="3">KOW domain-containing protein</fullName>
    </recommendedName>
</protein>
<keyword evidence="1" id="KW-0689">Ribosomal protein</keyword>
<evidence type="ECO:0000313" key="4">
    <source>
        <dbReference type="EMBL" id="KSU78458.1"/>
    </source>
</evidence>
<evidence type="ECO:0000313" key="5">
    <source>
        <dbReference type="Proteomes" id="UP000054099"/>
    </source>
</evidence>